<dbReference type="PANTHER" id="PTHR14097:SF9">
    <property type="entry name" value="EPIMERASE, PUTATIVE (AFU_ORTHOLOGUE AFUA_8G07320)-RELATED"/>
    <property type="match status" value="1"/>
</dbReference>
<dbReference type="SUPFAM" id="SSF51735">
    <property type="entry name" value="NAD(P)-binding Rossmann-fold domains"/>
    <property type="match status" value="1"/>
</dbReference>
<gene>
    <name evidence="1" type="ORF">NW755_012754</name>
</gene>
<reference evidence="1" key="1">
    <citation type="submission" date="2022-09" db="EMBL/GenBank/DDBJ databases">
        <title>Fusarium specimens isolated from Avocado Roots.</title>
        <authorList>
            <person name="Stajich J."/>
            <person name="Roper C."/>
            <person name="Heimlech-Rivalta G."/>
        </authorList>
    </citation>
    <scope>NUCLEOTIDE SEQUENCE</scope>
    <source>
        <strain evidence="1">A02</strain>
    </source>
</reference>
<dbReference type="Proteomes" id="UP001152087">
    <property type="component" value="Unassembled WGS sequence"/>
</dbReference>
<evidence type="ECO:0000313" key="1">
    <source>
        <dbReference type="EMBL" id="KAJ4179016.1"/>
    </source>
</evidence>
<organism evidence="1 2">
    <name type="scientific">Fusarium falciforme</name>
    <dbReference type="NCBI Taxonomy" id="195108"/>
    <lineage>
        <taxon>Eukaryota</taxon>
        <taxon>Fungi</taxon>
        <taxon>Dikarya</taxon>
        <taxon>Ascomycota</taxon>
        <taxon>Pezizomycotina</taxon>
        <taxon>Sordariomycetes</taxon>
        <taxon>Hypocreomycetidae</taxon>
        <taxon>Hypocreales</taxon>
        <taxon>Nectriaceae</taxon>
        <taxon>Fusarium</taxon>
        <taxon>Fusarium solani species complex</taxon>
    </lineage>
</organism>
<comment type="caution">
    <text evidence="1">The sequence shown here is derived from an EMBL/GenBank/DDBJ whole genome shotgun (WGS) entry which is preliminary data.</text>
</comment>
<dbReference type="PANTHER" id="PTHR14097">
    <property type="entry name" value="OXIDOREDUCTASE HTATIP2"/>
    <property type="match status" value="1"/>
</dbReference>
<name>A0A9W8QXC8_9HYPO</name>
<dbReference type="InterPro" id="IPR036291">
    <property type="entry name" value="NAD(P)-bd_dom_sf"/>
</dbReference>
<sequence length="247" mass="26652">MKLVVAGATGFLGTEVVRQALSHPKIASVIALARRQTAVPGGSGSQADASKLKSVACDNFISYPESVKTEIPDADACIWLIAITPTKSKTFPQDEVRKICHDYPLAAADTFSNLPRKDKTEPFRFVYVSGSNAERDPAKKPWIMGDYCVMRQGQVETDVLERAQKSSGTLKACVFKPGLINTANTSLLVKGVQGVARVLIGLPTIQRDEMAAALLDTAVNGFEKDTFVNEELIEIGQRALKAEAPSQ</sequence>
<dbReference type="Gene3D" id="3.40.50.720">
    <property type="entry name" value="NAD(P)-binding Rossmann-like Domain"/>
    <property type="match status" value="1"/>
</dbReference>
<dbReference type="AlphaFoldDB" id="A0A9W8QXC8"/>
<keyword evidence="2" id="KW-1185">Reference proteome</keyword>
<dbReference type="EMBL" id="JAOQAV010000063">
    <property type="protein sequence ID" value="KAJ4179016.1"/>
    <property type="molecule type" value="Genomic_DNA"/>
</dbReference>
<proteinExistence type="predicted"/>
<evidence type="ECO:0000313" key="2">
    <source>
        <dbReference type="Proteomes" id="UP001152087"/>
    </source>
</evidence>
<protein>
    <recommendedName>
        <fullName evidence="3">NAD(P)-binding domain-containing protein</fullName>
    </recommendedName>
</protein>
<evidence type="ECO:0008006" key="3">
    <source>
        <dbReference type="Google" id="ProtNLM"/>
    </source>
</evidence>
<accession>A0A9W8QXC8</accession>